<keyword evidence="3" id="KW-1185">Reference proteome</keyword>
<comment type="caution">
    <text evidence="2">The sequence shown here is derived from an EMBL/GenBank/DDBJ whole genome shotgun (WGS) entry which is preliminary data.</text>
</comment>
<keyword evidence="1" id="KW-1133">Transmembrane helix</keyword>
<dbReference type="Proteomes" id="UP000018895">
    <property type="component" value="Unassembled WGS sequence"/>
</dbReference>
<keyword evidence="1" id="KW-0472">Membrane</keyword>
<dbReference type="InterPro" id="IPR013879">
    <property type="entry name" value="DUF1761"/>
</dbReference>
<dbReference type="AlphaFoldDB" id="W4QAP8"/>
<evidence type="ECO:0000313" key="3">
    <source>
        <dbReference type="Proteomes" id="UP000018895"/>
    </source>
</evidence>
<protein>
    <recommendedName>
        <fullName evidence="4">DUF1761 domain-containing protein</fullName>
    </recommendedName>
</protein>
<dbReference type="Pfam" id="PF08570">
    <property type="entry name" value="DUF1761"/>
    <property type="match status" value="1"/>
</dbReference>
<sequence length="126" mass="13828">MFFAILTGIILYMALGMLYYSPLLFGNRWVQLLNIEVGKMNIGLLLLSTILSNVILYSILQLSQSETLVDGALIGGAIGLIVAFAYAKDFLFGLGEKSHNVFLLYLIAVGYHVIALTIIGAVMMFF</sequence>
<keyword evidence="1" id="KW-0812">Transmembrane</keyword>
<dbReference type="OrthoDB" id="333057at2"/>
<proteinExistence type="predicted"/>
<reference evidence="2" key="1">
    <citation type="journal article" date="2014" name="Genome Announc.">
        <title>Draft Genome Sequences of Three Alkaliphilic Bacillus Strains, Bacillus wakoensis JCM 9140T, Bacillus akibai JCM 9157T, and Bacillus hemicellulosilyticus JCM 9152T.</title>
        <authorList>
            <person name="Yuki M."/>
            <person name="Oshima K."/>
            <person name="Suda W."/>
            <person name="Oshida Y."/>
            <person name="Kitamura K."/>
            <person name="Iida T."/>
            <person name="Hattori M."/>
            <person name="Ohkuma M."/>
        </authorList>
    </citation>
    <scope>NUCLEOTIDE SEQUENCE [LARGE SCALE GENOMIC DNA]</scope>
    <source>
        <strain evidence="2">JCM 9152</strain>
    </source>
</reference>
<feature type="transmembrane region" description="Helical" evidence="1">
    <location>
        <begin position="102"/>
        <end position="125"/>
    </location>
</feature>
<name>W4QAP8_9BACI</name>
<dbReference type="RefSeq" id="WP_035339702.1">
    <property type="nucleotide sequence ID" value="NZ_BAUU01000001.1"/>
</dbReference>
<evidence type="ECO:0000256" key="1">
    <source>
        <dbReference type="SAM" id="Phobius"/>
    </source>
</evidence>
<feature type="transmembrane region" description="Helical" evidence="1">
    <location>
        <begin position="40"/>
        <end position="60"/>
    </location>
</feature>
<feature type="transmembrane region" description="Helical" evidence="1">
    <location>
        <begin position="67"/>
        <end position="87"/>
    </location>
</feature>
<organism evidence="2 3">
    <name type="scientific">Halalkalibacter hemicellulosilyticusJCM 9152</name>
    <dbReference type="NCBI Taxonomy" id="1236971"/>
    <lineage>
        <taxon>Bacteria</taxon>
        <taxon>Bacillati</taxon>
        <taxon>Bacillota</taxon>
        <taxon>Bacilli</taxon>
        <taxon>Bacillales</taxon>
        <taxon>Bacillaceae</taxon>
        <taxon>Halalkalibacter</taxon>
    </lineage>
</organism>
<evidence type="ECO:0000313" key="2">
    <source>
        <dbReference type="EMBL" id="GAE28758.1"/>
    </source>
</evidence>
<accession>W4QAP8</accession>
<dbReference type="EMBL" id="BAUU01000001">
    <property type="protein sequence ID" value="GAE28758.1"/>
    <property type="molecule type" value="Genomic_DNA"/>
</dbReference>
<gene>
    <name evidence="2" type="ORF">JCM9152_87</name>
</gene>
<evidence type="ECO:0008006" key="4">
    <source>
        <dbReference type="Google" id="ProtNLM"/>
    </source>
</evidence>